<feature type="transmembrane region" description="Helical" evidence="7">
    <location>
        <begin position="480"/>
        <end position="497"/>
    </location>
</feature>
<sequence length="756" mass="79491">MSPASATTRPPVRRIDSSAAAKALNASDSSLSSSRSSARSPVGKPSGAASQPKLNSQSPARADRRSTASSGRSSNRGDQLPTTRVSATSPDKRKQSNAVAAAASLSNSVDDISKTSSSAILSSAPSTIKSTTNGEAKGKGSIRNGQQTQAGTQEDDAVSIRSSHTLHTIGHPSPNASSASLPQLADSNARKNGASPAKAGKGTAGVTALLLQPSSDDEEGENAWESARSNNGQAQGSANDSTAFEGFSSAAELSRWRRQVLLRTGVRLFILFVICTVLLVGTLWLALPKIDEKDRPFIKIPKSLEDLKALNEVLQHYRKKNNARVLLCWIVVYMFLQAFSIPGSMYMSILAGALWGVFIALPLVCVAVATGATICYLISQTMGEALVALPKWKARVDSWKERISAYNDNLFSYMVIIRMMPVPPDSVLNLLAPHLGISIPLFWTSAVGGIFAVSFVHVTIGEKLDDMASSDDFHLLSFRNVMLSIGVCVAVMIPVLIRKKAPVAPLEDEEEVDGDGRPGAVRLPDDEDIGAGSQPASVRSRVSALGQSIMSIGRRGLGRPGQNGQDSRTAFGRSALGDEDADDFGADYDEDADELPPVSDPHSLAIAAASRSSSAFSIRPKPARVLPPEGPPGPEDLVDGQDPTEAWGEQRHVGHPTGDESDDVSDDSHLSAPFSDDRREDRGPGRERGLRRRAGQNGKYGRAPGRSGGPGGNRPNTWAGAGADALGKAGEAVGQAAGKVRSLFGGGSSGNGVVLR</sequence>
<evidence type="ECO:0000313" key="10">
    <source>
        <dbReference type="Proteomes" id="UP001176517"/>
    </source>
</evidence>
<evidence type="ECO:0000313" key="9">
    <source>
        <dbReference type="EMBL" id="KAK0544528.1"/>
    </source>
</evidence>
<protein>
    <recommendedName>
        <fullName evidence="8">VTT domain-containing protein</fullName>
    </recommendedName>
</protein>
<evidence type="ECO:0000256" key="7">
    <source>
        <dbReference type="SAM" id="Phobius"/>
    </source>
</evidence>
<gene>
    <name evidence="9" type="ORF">OC846_006042</name>
</gene>
<feature type="compositionally biased region" description="Low complexity" evidence="6">
    <location>
        <begin position="17"/>
        <end position="40"/>
    </location>
</feature>
<feature type="compositionally biased region" description="Polar residues" evidence="6">
    <location>
        <begin position="227"/>
        <end position="241"/>
    </location>
</feature>
<feature type="domain" description="VTT" evidence="8">
    <location>
        <begin position="341"/>
        <end position="462"/>
    </location>
</feature>
<feature type="transmembrane region" description="Helical" evidence="7">
    <location>
        <begin position="268"/>
        <end position="287"/>
    </location>
</feature>
<evidence type="ECO:0000256" key="3">
    <source>
        <dbReference type="ARBA" id="ARBA00022989"/>
    </source>
</evidence>
<keyword evidence="2 7" id="KW-0812">Transmembrane</keyword>
<dbReference type="InterPro" id="IPR032816">
    <property type="entry name" value="VTT_dom"/>
</dbReference>
<reference evidence="9" key="1">
    <citation type="journal article" date="2023" name="PhytoFront">
        <title>Draft Genome Resources of Seven Strains of Tilletia horrida, Causal Agent of Kernel Smut of Rice.</title>
        <authorList>
            <person name="Khanal S."/>
            <person name="Antony Babu S."/>
            <person name="Zhou X.G."/>
        </authorList>
    </citation>
    <scope>NUCLEOTIDE SEQUENCE</scope>
    <source>
        <strain evidence="9">TX6</strain>
    </source>
</reference>
<proteinExistence type="inferred from homology"/>
<dbReference type="Pfam" id="PF09335">
    <property type="entry name" value="VTT_dom"/>
    <property type="match status" value="1"/>
</dbReference>
<evidence type="ECO:0000256" key="2">
    <source>
        <dbReference type="ARBA" id="ARBA00022692"/>
    </source>
</evidence>
<keyword evidence="4 7" id="KW-0472">Membrane</keyword>
<dbReference type="PANTHER" id="PTHR43220">
    <property type="match status" value="1"/>
</dbReference>
<feature type="transmembrane region" description="Helical" evidence="7">
    <location>
        <begin position="325"/>
        <end position="347"/>
    </location>
</feature>
<feature type="compositionally biased region" description="Basic and acidic residues" evidence="6">
    <location>
        <begin position="675"/>
        <end position="688"/>
    </location>
</feature>
<evidence type="ECO:0000256" key="1">
    <source>
        <dbReference type="ARBA" id="ARBA00004141"/>
    </source>
</evidence>
<feature type="compositionally biased region" description="Low complexity" evidence="6">
    <location>
        <begin position="713"/>
        <end position="723"/>
    </location>
</feature>
<dbReference type="PANTHER" id="PTHR43220:SF18">
    <property type="entry name" value="TRANSMEMBRANE PROTEIN 41B"/>
    <property type="match status" value="1"/>
</dbReference>
<dbReference type="GO" id="GO:0005789">
    <property type="term" value="C:endoplasmic reticulum membrane"/>
    <property type="evidence" value="ECO:0007669"/>
    <property type="project" value="TreeGrafter"/>
</dbReference>
<feature type="region of interest" description="Disordered" evidence="6">
    <location>
        <begin position="552"/>
        <end position="723"/>
    </location>
</feature>
<feature type="compositionally biased region" description="Polar residues" evidence="6">
    <location>
        <begin position="48"/>
        <end position="59"/>
    </location>
</feature>
<feature type="compositionally biased region" description="Acidic residues" evidence="6">
    <location>
        <begin position="577"/>
        <end position="594"/>
    </location>
</feature>
<name>A0AAN6JPP3_9BASI</name>
<feature type="compositionally biased region" description="Polar residues" evidence="6">
    <location>
        <begin position="67"/>
        <end position="89"/>
    </location>
</feature>
<keyword evidence="3 7" id="KW-1133">Transmembrane helix</keyword>
<keyword evidence="10" id="KW-1185">Reference proteome</keyword>
<comment type="caution">
    <text evidence="9">The sequence shown here is derived from an EMBL/GenBank/DDBJ whole genome shotgun (WGS) entry which is preliminary data.</text>
</comment>
<accession>A0AAN6JPP3</accession>
<feature type="region of interest" description="Disordered" evidence="6">
    <location>
        <begin position="504"/>
        <end position="540"/>
    </location>
</feature>
<feature type="compositionally biased region" description="Low complexity" evidence="6">
    <location>
        <begin position="96"/>
        <end position="128"/>
    </location>
</feature>
<feature type="compositionally biased region" description="Low complexity" evidence="6">
    <location>
        <begin position="197"/>
        <end position="211"/>
    </location>
</feature>
<evidence type="ECO:0000256" key="4">
    <source>
        <dbReference type="ARBA" id="ARBA00023136"/>
    </source>
</evidence>
<feature type="region of interest" description="Disordered" evidence="6">
    <location>
        <begin position="1"/>
        <end position="241"/>
    </location>
</feature>
<dbReference type="GO" id="GO:0000045">
    <property type="term" value="P:autophagosome assembly"/>
    <property type="evidence" value="ECO:0007669"/>
    <property type="project" value="TreeGrafter"/>
</dbReference>
<organism evidence="9 10">
    <name type="scientific">Tilletia horrida</name>
    <dbReference type="NCBI Taxonomy" id="155126"/>
    <lineage>
        <taxon>Eukaryota</taxon>
        <taxon>Fungi</taxon>
        <taxon>Dikarya</taxon>
        <taxon>Basidiomycota</taxon>
        <taxon>Ustilaginomycotina</taxon>
        <taxon>Exobasidiomycetes</taxon>
        <taxon>Tilletiales</taxon>
        <taxon>Tilletiaceae</taxon>
        <taxon>Tilletia</taxon>
    </lineage>
</organism>
<evidence type="ECO:0000256" key="5">
    <source>
        <dbReference type="ARBA" id="ARBA00025797"/>
    </source>
</evidence>
<feature type="compositionally biased region" description="Low complexity" evidence="6">
    <location>
        <begin position="605"/>
        <end position="619"/>
    </location>
</feature>
<feature type="transmembrane region" description="Helical" evidence="7">
    <location>
        <begin position="353"/>
        <end position="378"/>
    </location>
</feature>
<dbReference type="EMBL" id="JAPDMZ010000278">
    <property type="protein sequence ID" value="KAK0544528.1"/>
    <property type="molecule type" value="Genomic_DNA"/>
</dbReference>
<dbReference type="InterPro" id="IPR045014">
    <property type="entry name" value="TM41A/B"/>
</dbReference>
<feature type="compositionally biased region" description="Polar residues" evidence="6">
    <location>
        <begin position="143"/>
        <end position="152"/>
    </location>
</feature>
<comment type="subcellular location">
    <subcellularLocation>
        <location evidence="1">Membrane</location>
        <topology evidence="1">Multi-pass membrane protein</topology>
    </subcellularLocation>
</comment>
<dbReference type="Proteomes" id="UP001176517">
    <property type="component" value="Unassembled WGS sequence"/>
</dbReference>
<comment type="similarity">
    <text evidence="5">Belongs to the TMEM41 family.</text>
</comment>
<dbReference type="AlphaFoldDB" id="A0AAN6JPP3"/>
<feature type="transmembrane region" description="Helical" evidence="7">
    <location>
        <begin position="441"/>
        <end position="460"/>
    </location>
</feature>
<evidence type="ECO:0000259" key="8">
    <source>
        <dbReference type="Pfam" id="PF09335"/>
    </source>
</evidence>
<evidence type="ECO:0000256" key="6">
    <source>
        <dbReference type="SAM" id="MobiDB-lite"/>
    </source>
</evidence>